<evidence type="ECO:0000256" key="10">
    <source>
        <dbReference type="SAM" id="SignalP"/>
    </source>
</evidence>
<dbReference type="SUPFAM" id="SSF56935">
    <property type="entry name" value="Porins"/>
    <property type="match status" value="1"/>
</dbReference>
<comment type="similarity">
    <text evidence="8 9">Belongs to the TonB-dependent receptor family.</text>
</comment>
<dbReference type="RefSeq" id="WP_118081825.1">
    <property type="nucleotide sequence ID" value="NZ_QRYP01000059.1"/>
</dbReference>
<protein>
    <submittedName>
        <fullName evidence="13">TonB-dependent receptor</fullName>
    </submittedName>
</protein>
<comment type="subcellular location">
    <subcellularLocation>
        <location evidence="1 8">Cell outer membrane</location>
        <topology evidence="1 8">Multi-pass membrane protein</topology>
    </subcellularLocation>
</comment>
<evidence type="ECO:0000313" key="13">
    <source>
        <dbReference type="EMBL" id="RGU90541.1"/>
    </source>
</evidence>
<organism evidence="13 14">
    <name type="scientific">Segatella copri</name>
    <dbReference type="NCBI Taxonomy" id="165179"/>
    <lineage>
        <taxon>Bacteria</taxon>
        <taxon>Pseudomonadati</taxon>
        <taxon>Bacteroidota</taxon>
        <taxon>Bacteroidia</taxon>
        <taxon>Bacteroidales</taxon>
        <taxon>Prevotellaceae</taxon>
        <taxon>Segatella</taxon>
    </lineage>
</organism>
<dbReference type="PROSITE" id="PS52016">
    <property type="entry name" value="TONB_DEPENDENT_REC_3"/>
    <property type="match status" value="1"/>
</dbReference>
<keyword evidence="10" id="KW-0732">Signal</keyword>
<dbReference type="SUPFAM" id="SSF49464">
    <property type="entry name" value="Carboxypeptidase regulatory domain-like"/>
    <property type="match status" value="1"/>
</dbReference>
<evidence type="ECO:0000259" key="12">
    <source>
        <dbReference type="Pfam" id="PF07715"/>
    </source>
</evidence>
<feature type="domain" description="TonB-dependent receptor plug" evidence="12">
    <location>
        <begin position="112"/>
        <end position="219"/>
    </location>
</feature>
<comment type="caution">
    <text evidence="13">The sequence shown here is derived from an EMBL/GenBank/DDBJ whole genome shotgun (WGS) entry which is preliminary data.</text>
</comment>
<feature type="signal peptide" evidence="10">
    <location>
        <begin position="1"/>
        <end position="21"/>
    </location>
</feature>
<keyword evidence="5 9" id="KW-0798">TonB box</keyword>
<evidence type="ECO:0000256" key="9">
    <source>
        <dbReference type="RuleBase" id="RU003357"/>
    </source>
</evidence>
<dbReference type="InterPro" id="IPR008969">
    <property type="entry name" value="CarboxyPept-like_regulatory"/>
</dbReference>
<dbReference type="Gene3D" id="2.40.170.20">
    <property type="entry name" value="TonB-dependent receptor, beta-barrel domain"/>
    <property type="match status" value="1"/>
</dbReference>
<evidence type="ECO:0000256" key="1">
    <source>
        <dbReference type="ARBA" id="ARBA00004571"/>
    </source>
</evidence>
<feature type="domain" description="TonB-dependent receptor-like beta-barrel" evidence="11">
    <location>
        <begin position="470"/>
        <end position="950"/>
    </location>
</feature>
<evidence type="ECO:0000256" key="4">
    <source>
        <dbReference type="ARBA" id="ARBA00022692"/>
    </source>
</evidence>
<accession>A0AA92TPL7</accession>
<proteinExistence type="inferred from homology"/>
<keyword evidence="7 8" id="KW-0998">Cell outer membrane</keyword>
<name>A0AA92TPL7_9BACT</name>
<dbReference type="NCBIfam" id="TIGR04056">
    <property type="entry name" value="OMP_RagA_SusC"/>
    <property type="match status" value="1"/>
</dbReference>
<dbReference type="Pfam" id="PF00593">
    <property type="entry name" value="TonB_dep_Rec_b-barrel"/>
    <property type="match status" value="1"/>
</dbReference>
<evidence type="ECO:0000259" key="11">
    <source>
        <dbReference type="Pfam" id="PF00593"/>
    </source>
</evidence>
<dbReference type="FunFam" id="2.60.40.1120:FF:000003">
    <property type="entry name" value="Outer membrane protein Omp121"/>
    <property type="match status" value="1"/>
</dbReference>
<dbReference type="NCBIfam" id="TIGR04057">
    <property type="entry name" value="SusC_RagA_signa"/>
    <property type="match status" value="1"/>
</dbReference>
<dbReference type="GO" id="GO:0009279">
    <property type="term" value="C:cell outer membrane"/>
    <property type="evidence" value="ECO:0007669"/>
    <property type="project" value="UniProtKB-SubCell"/>
</dbReference>
<dbReference type="InterPro" id="IPR037066">
    <property type="entry name" value="Plug_dom_sf"/>
</dbReference>
<dbReference type="EMBL" id="QRYP01000059">
    <property type="protein sequence ID" value="RGU90541.1"/>
    <property type="molecule type" value="Genomic_DNA"/>
</dbReference>
<dbReference type="AlphaFoldDB" id="A0AA92TPL7"/>
<dbReference type="InterPro" id="IPR036942">
    <property type="entry name" value="Beta-barrel_TonB_sf"/>
</dbReference>
<evidence type="ECO:0000256" key="6">
    <source>
        <dbReference type="ARBA" id="ARBA00023136"/>
    </source>
</evidence>
<dbReference type="Proteomes" id="UP000285236">
    <property type="component" value="Unassembled WGS sequence"/>
</dbReference>
<dbReference type="Pfam" id="PF07715">
    <property type="entry name" value="Plug"/>
    <property type="match status" value="1"/>
</dbReference>
<evidence type="ECO:0000313" key="14">
    <source>
        <dbReference type="Proteomes" id="UP000285236"/>
    </source>
</evidence>
<keyword evidence="13" id="KW-0675">Receptor</keyword>
<evidence type="ECO:0000256" key="3">
    <source>
        <dbReference type="ARBA" id="ARBA00022452"/>
    </source>
</evidence>
<keyword evidence="3 8" id="KW-1134">Transmembrane beta strand</keyword>
<dbReference type="InterPro" id="IPR039426">
    <property type="entry name" value="TonB-dep_rcpt-like"/>
</dbReference>
<dbReference type="InterPro" id="IPR000531">
    <property type="entry name" value="Beta-barrel_TonB"/>
</dbReference>
<dbReference type="Gene3D" id="2.60.40.1120">
    <property type="entry name" value="Carboxypeptidase-like, regulatory domain"/>
    <property type="match status" value="1"/>
</dbReference>
<reference evidence="13 14" key="1">
    <citation type="submission" date="2018-08" db="EMBL/GenBank/DDBJ databases">
        <title>A genome reference for cultivated species of the human gut microbiota.</title>
        <authorList>
            <person name="Zou Y."/>
            <person name="Xue W."/>
            <person name="Luo G."/>
        </authorList>
    </citation>
    <scope>NUCLEOTIDE SEQUENCE [LARGE SCALE GENOMIC DNA]</scope>
    <source>
        <strain evidence="13 14">AF15-25</strain>
    </source>
</reference>
<evidence type="ECO:0000256" key="7">
    <source>
        <dbReference type="ARBA" id="ARBA00023237"/>
    </source>
</evidence>
<dbReference type="Gene3D" id="2.170.130.10">
    <property type="entry name" value="TonB-dependent receptor, plug domain"/>
    <property type="match status" value="1"/>
</dbReference>
<keyword evidence="4 8" id="KW-0812">Transmembrane</keyword>
<evidence type="ECO:0000256" key="2">
    <source>
        <dbReference type="ARBA" id="ARBA00022448"/>
    </source>
</evidence>
<gene>
    <name evidence="13" type="ORF">DWW35_14285</name>
</gene>
<evidence type="ECO:0000256" key="8">
    <source>
        <dbReference type="PROSITE-ProRule" id="PRU01360"/>
    </source>
</evidence>
<sequence length="1081" mass="119075">MEKRLMTFIACLFLSLGMALAQTQVSGKVTSAEDGEPIIGASIKVVGTKTGAVTDIEGNFSLNVPAGAKLEISYIGMNSQTVKAASNMKIVMNPDNKSLDEVIVVAYGKAKKSSFTGSAAVLKNEKIADRQVTNITQALSGEIAGVQVTQPSGKPGEASTIRVRGIGSWSSSNSPLYVIDGVPYDGDISALNTADIESTTVLKDAASNALYGARGANGVVLITTKKGHSREAEINVDVRLGSSSRALPNYNVIKDSGTYYEKAYAAIYNSVYGKEGYETNEAANAYANATLPTAENGGVGYNVYTVPNGQNLIGLDGKLNPNATLGYSDGKYTYRPDNWFDEVFNGGNLRQEYNASISGATDKINYFVSGGYLKDEGIVKNTGFERYSSRAKVDYQAKSWLKLSTNLAYTHYDSQYSVTDKDDYNATSSANIFYVANFMAPIYPLYIRDAQGNIMKDSHGYTMYDFGDAKGLSGYQFTRNFMNGSNPASTGQLDKNSYVADVFSGRWSAEINLYEGLKFTYNLGLDIDNTTRSVLHNAFYGQYSSQGGVVQKESERTQALNNQQLLTYVHDFGKHSIDLLLGHETYKWKDSGLWGSKNKLYNPGIIEIDNAILSPQTGSSSDEYSTEGWLARAQYSYDDKYIASASYRRDASSRFAKDSRWGNFGSVGAAWVLTKENFMASTKDWLNFLKYKISYGIQGNDALMTQDGKYLNQYPYRDIYQVSNNSGDFAVSLYRKGNKDITWETSYSFNTGFDFNLWNGKLSGSIEYYNRLTKDLLYYMPVAVSNGYSVYPTNMGKVRNSGFELDLNSTVYKTKDVTVDVYANATTWKNKILKLDASLKGQMIDGSRIYKEGESMYQYYMRSYAGVYNGDETELAPGESAELGESLFYMDVKDENGNVTRMKTASWAKADRYAQGDCLPSVYGGFGVRVAAYGVDFSIAAAYQLGGKAWDYGYQLLMHGGSATDAGTGWSKDINNAWTPENTNTNVPRLNSNDQYTNATSDRWLTSSDYLSLTNLSLGYSFPKSLLNKIKINGLRVYFTADNVALFAKRKGFDPRQSFGQSTNMQYSAVRTISGGISIKF</sequence>
<dbReference type="FunFam" id="2.170.130.10:FF:000008">
    <property type="entry name" value="SusC/RagA family TonB-linked outer membrane protein"/>
    <property type="match status" value="1"/>
</dbReference>
<dbReference type="InterPro" id="IPR023996">
    <property type="entry name" value="TonB-dep_OMP_SusC/RagA"/>
</dbReference>
<dbReference type="InterPro" id="IPR012910">
    <property type="entry name" value="Plug_dom"/>
</dbReference>
<evidence type="ECO:0000256" key="5">
    <source>
        <dbReference type="ARBA" id="ARBA00023077"/>
    </source>
</evidence>
<dbReference type="InterPro" id="IPR023997">
    <property type="entry name" value="TonB-dep_OMP_SusC/RagA_CS"/>
</dbReference>
<dbReference type="Pfam" id="PF13715">
    <property type="entry name" value="CarbopepD_reg_2"/>
    <property type="match status" value="1"/>
</dbReference>
<keyword evidence="6 8" id="KW-0472">Membrane</keyword>
<feature type="chain" id="PRO_5041706648" evidence="10">
    <location>
        <begin position="22"/>
        <end position="1081"/>
    </location>
</feature>
<keyword evidence="2 8" id="KW-0813">Transport</keyword>